<sequence>MKHLLQRCRRLTARLTALPARARLGEDRGANVVETIIIVAGFAILAAGIYAAVSGKVHAWIAKMP</sequence>
<dbReference type="Proteomes" id="UP001165135">
    <property type="component" value="Unassembled WGS sequence"/>
</dbReference>
<reference evidence="2" key="1">
    <citation type="submission" date="2023-03" db="EMBL/GenBank/DDBJ databases">
        <title>Actinoallomurus iriomotensis NBRC 103681.</title>
        <authorList>
            <person name="Ichikawa N."/>
            <person name="Sato H."/>
            <person name="Tonouchi N."/>
        </authorList>
    </citation>
    <scope>NUCLEOTIDE SEQUENCE</scope>
    <source>
        <strain evidence="2">NBRC 103681</strain>
    </source>
</reference>
<keyword evidence="1" id="KW-0812">Transmembrane</keyword>
<keyword evidence="1" id="KW-0472">Membrane</keyword>
<proteinExistence type="predicted"/>
<name>A0A9W6RRD7_9ACTN</name>
<dbReference type="AlphaFoldDB" id="A0A9W6RRD7"/>
<evidence type="ECO:0000256" key="1">
    <source>
        <dbReference type="SAM" id="Phobius"/>
    </source>
</evidence>
<organism evidence="2 3">
    <name type="scientific">Actinoallomurus iriomotensis</name>
    <dbReference type="NCBI Taxonomy" id="478107"/>
    <lineage>
        <taxon>Bacteria</taxon>
        <taxon>Bacillati</taxon>
        <taxon>Actinomycetota</taxon>
        <taxon>Actinomycetes</taxon>
        <taxon>Streptosporangiales</taxon>
        <taxon>Thermomonosporaceae</taxon>
        <taxon>Actinoallomurus</taxon>
    </lineage>
</organism>
<accession>A0A9W6RRD7</accession>
<feature type="transmembrane region" description="Helical" evidence="1">
    <location>
        <begin position="32"/>
        <end position="53"/>
    </location>
</feature>
<dbReference type="EMBL" id="BSTJ01000015">
    <property type="protein sequence ID" value="GLY80551.1"/>
    <property type="molecule type" value="Genomic_DNA"/>
</dbReference>
<evidence type="ECO:0000313" key="2">
    <source>
        <dbReference type="EMBL" id="GLY80551.1"/>
    </source>
</evidence>
<gene>
    <name evidence="2" type="ORF">Airi01_088180</name>
</gene>
<comment type="caution">
    <text evidence="2">The sequence shown here is derived from an EMBL/GenBank/DDBJ whole genome shotgun (WGS) entry which is preliminary data.</text>
</comment>
<protein>
    <submittedName>
        <fullName evidence="2">Uncharacterized protein</fullName>
    </submittedName>
</protein>
<dbReference type="RefSeq" id="WP_285633653.1">
    <property type="nucleotide sequence ID" value="NZ_BSTJ01000015.1"/>
</dbReference>
<evidence type="ECO:0000313" key="3">
    <source>
        <dbReference type="Proteomes" id="UP001165135"/>
    </source>
</evidence>
<keyword evidence="1" id="KW-1133">Transmembrane helix</keyword>